<evidence type="ECO:0000313" key="2">
    <source>
        <dbReference type="EMBL" id="PMD14929.1"/>
    </source>
</evidence>
<dbReference type="OrthoDB" id="3514052at2759"/>
<reference evidence="2 3" key="1">
    <citation type="submission" date="2016-05" db="EMBL/GenBank/DDBJ databases">
        <title>A degradative enzymes factory behind the ericoid mycorrhizal symbiosis.</title>
        <authorList>
            <consortium name="DOE Joint Genome Institute"/>
            <person name="Martino E."/>
            <person name="Morin E."/>
            <person name="Grelet G."/>
            <person name="Kuo A."/>
            <person name="Kohler A."/>
            <person name="Daghino S."/>
            <person name="Barry K."/>
            <person name="Choi C."/>
            <person name="Cichocki N."/>
            <person name="Clum A."/>
            <person name="Copeland A."/>
            <person name="Hainaut M."/>
            <person name="Haridas S."/>
            <person name="Labutti K."/>
            <person name="Lindquist E."/>
            <person name="Lipzen A."/>
            <person name="Khouja H.-R."/>
            <person name="Murat C."/>
            <person name="Ohm R."/>
            <person name="Olson A."/>
            <person name="Spatafora J."/>
            <person name="Veneault-Fourrey C."/>
            <person name="Henrissat B."/>
            <person name="Grigoriev I."/>
            <person name="Martin F."/>
            <person name="Perotto S."/>
        </authorList>
    </citation>
    <scope>NUCLEOTIDE SEQUENCE [LARGE SCALE GENOMIC DNA]</scope>
    <source>
        <strain evidence="2 3">UAMH 7357</strain>
    </source>
</reference>
<name>A0A2J6PLP9_9HELO</name>
<protein>
    <submittedName>
        <fullName evidence="2">Uncharacterized protein</fullName>
    </submittedName>
</protein>
<sequence length="297" mass="33055">MIPSSTAPTQIASTPSASPTSAPGSTGSVISPYLPSSTNVTTSTGQDVFLNDQLTTTHVSSWFYTGQTESQVNQLWAQNNARITQIRVDNGTVPTFTVLMIENTGVYKSSWWWYFGPNSYNQDSADRRIISVDQYYDASETLQFAVVQVPNNGAQDRAWWWYFGQTTSSITSLQTQYNARLVSLRGYEYNGDVVYVIIMAENVDEDLIQSEWHTAITIDTINSKISSGLRLISLSPNPSENWDAIFVSETGNRWGWFYGLNYSSIGATGNNLRMVDVSPYILDGQKVFATVETDNSQ</sequence>
<dbReference type="Proteomes" id="UP000235672">
    <property type="component" value="Unassembled WGS sequence"/>
</dbReference>
<accession>A0A2J6PLP9</accession>
<gene>
    <name evidence="2" type="ORF">NA56DRAFT_358008</name>
</gene>
<dbReference type="EMBL" id="KZ613517">
    <property type="protein sequence ID" value="PMD14929.1"/>
    <property type="molecule type" value="Genomic_DNA"/>
</dbReference>
<evidence type="ECO:0000256" key="1">
    <source>
        <dbReference type="SAM" id="MobiDB-lite"/>
    </source>
</evidence>
<feature type="region of interest" description="Disordered" evidence="1">
    <location>
        <begin position="1"/>
        <end position="30"/>
    </location>
</feature>
<dbReference type="AlphaFoldDB" id="A0A2J6PLP9"/>
<organism evidence="2 3">
    <name type="scientific">Hyaloscypha hepaticicola</name>
    <dbReference type="NCBI Taxonomy" id="2082293"/>
    <lineage>
        <taxon>Eukaryota</taxon>
        <taxon>Fungi</taxon>
        <taxon>Dikarya</taxon>
        <taxon>Ascomycota</taxon>
        <taxon>Pezizomycotina</taxon>
        <taxon>Leotiomycetes</taxon>
        <taxon>Helotiales</taxon>
        <taxon>Hyaloscyphaceae</taxon>
        <taxon>Hyaloscypha</taxon>
    </lineage>
</organism>
<proteinExistence type="predicted"/>
<evidence type="ECO:0000313" key="3">
    <source>
        <dbReference type="Proteomes" id="UP000235672"/>
    </source>
</evidence>
<keyword evidence="3" id="KW-1185">Reference proteome</keyword>
<feature type="compositionally biased region" description="Low complexity" evidence="1">
    <location>
        <begin position="1"/>
        <end position="28"/>
    </location>
</feature>